<comment type="caution">
    <text evidence="2">The sequence shown here is derived from an EMBL/GenBank/DDBJ whole genome shotgun (WGS) entry which is preliminary data.</text>
</comment>
<protein>
    <recommendedName>
        <fullName evidence="4">Methyltransferase domain-containing protein</fullName>
    </recommendedName>
</protein>
<evidence type="ECO:0000313" key="3">
    <source>
        <dbReference type="Proteomes" id="UP000642748"/>
    </source>
</evidence>
<dbReference type="SUPFAM" id="SSF53335">
    <property type="entry name" value="S-adenosyl-L-methionine-dependent methyltransferases"/>
    <property type="match status" value="1"/>
</dbReference>
<feature type="region of interest" description="Disordered" evidence="1">
    <location>
        <begin position="312"/>
        <end position="331"/>
    </location>
</feature>
<name>A0A8J3R341_9ACTN</name>
<dbReference type="AlphaFoldDB" id="A0A8J3R341"/>
<accession>A0A8J3R341</accession>
<sequence>MSGDFDGYIEGYQVCVLECPRCLLRFSSRLDVPGGLYDAIYRHTEMLPGYDRYAGYAAAVSRHPQPLDLLASCELPYWYVRDHVRHRLRAGATVVDFGCGEGHLTYALRQAGITCYGVDISGTTIERARRRFGHDDWFLTSEEFADRRPATADLVVALELIEHVPQPARVLAGALELLGPDGCVLATTPNRDASPAHAVWDTDLPPVHLLWFGVRAMRELAAAAHCEVTFPAVPGRVIDALRPAVQRRGTWPPLLTASGEPSLAVRRARSLPWRFRRRAARSLAWMSEVIDRSPLREIPDVRRSYRPATLGACFTPRSRRPAPPRAPQPEA</sequence>
<evidence type="ECO:0008006" key="4">
    <source>
        <dbReference type="Google" id="ProtNLM"/>
    </source>
</evidence>
<keyword evidence="3" id="KW-1185">Reference proteome</keyword>
<reference evidence="2" key="1">
    <citation type="submission" date="2021-01" db="EMBL/GenBank/DDBJ databases">
        <title>Whole genome shotgun sequence of Rugosimonospora africana NBRC 104875.</title>
        <authorList>
            <person name="Komaki H."/>
            <person name="Tamura T."/>
        </authorList>
    </citation>
    <scope>NUCLEOTIDE SEQUENCE</scope>
    <source>
        <strain evidence="2">NBRC 104875</strain>
    </source>
</reference>
<dbReference type="InterPro" id="IPR029063">
    <property type="entry name" value="SAM-dependent_MTases_sf"/>
</dbReference>
<evidence type="ECO:0000313" key="2">
    <source>
        <dbReference type="EMBL" id="GIH21007.1"/>
    </source>
</evidence>
<dbReference type="Pfam" id="PF13489">
    <property type="entry name" value="Methyltransf_23"/>
    <property type="match status" value="1"/>
</dbReference>
<proteinExistence type="predicted"/>
<evidence type="ECO:0000256" key="1">
    <source>
        <dbReference type="SAM" id="MobiDB-lite"/>
    </source>
</evidence>
<dbReference type="CDD" id="cd02440">
    <property type="entry name" value="AdoMet_MTases"/>
    <property type="match status" value="1"/>
</dbReference>
<dbReference type="PANTHER" id="PTHR43861">
    <property type="entry name" value="TRANS-ACONITATE 2-METHYLTRANSFERASE-RELATED"/>
    <property type="match status" value="1"/>
</dbReference>
<dbReference type="Proteomes" id="UP000642748">
    <property type="component" value="Unassembled WGS sequence"/>
</dbReference>
<dbReference type="Gene3D" id="3.40.50.150">
    <property type="entry name" value="Vaccinia Virus protein VP39"/>
    <property type="match status" value="1"/>
</dbReference>
<dbReference type="EMBL" id="BONZ01000112">
    <property type="protein sequence ID" value="GIH21007.1"/>
    <property type="molecule type" value="Genomic_DNA"/>
</dbReference>
<gene>
    <name evidence="2" type="ORF">Raf01_91790</name>
</gene>
<organism evidence="2 3">
    <name type="scientific">Rugosimonospora africana</name>
    <dbReference type="NCBI Taxonomy" id="556532"/>
    <lineage>
        <taxon>Bacteria</taxon>
        <taxon>Bacillati</taxon>
        <taxon>Actinomycetota</taxon>
        <taxon>Actinomycetes</taxon>
        <taxon>Micromonosporales</taxon>
        <taxon>Micromonosporaceae</taxon>
        <taxon>Rugosimonospora</taxon>
    </lineage>
</organism>